<dbReference type="InterPro" id="IPR006094">
    <property type="entry name" value="Oxid_FAD_bind_N"/>
</dbReference>
<dbReference type="InterPro" id="IPR036318">
    <property type="entry name" value="FAD-bd_PCMH-like_sf"/>
</dbReference>
<evidence type="ECO:0000256" key="2">
    <source>
        <dbReference type="ARBA" id="ARBA00005466"/>
    </source>
</evidence>
<gene>
    <name evidence="7" type="ORF">H2200_010597</name>
</gene>
<dbReference type="PROSITE" id="PS51387">
    <property type="entry name" value="FAD_PCMH"/>
    <property type="match status" value="1"/>
</dbReference>
<dbReference type="Gene3D" id="3.30.465.10">
    <property type="match status" value="1"/>
</dbReference>
<dbReference type="AlphaFoldDB" id="A0AA38X1Z4"/>
<evidence type="ECO:0000256" key="3">
    <source>
        <dbReference type="ARBA" id="ARBA00022630"/>
    </source>
</evidence>
<dbReference type="InterPro" id="IPR012951">
    <property type="entry name" value="BBE"/>
</dbReference>
<name>A0AA38X1Z4_9EURO</name>
<proteinExistence type="inferred from homology"/>
<evidence type="ECO:0000256" key="5">
    <source>
        <dbReference type="ARBA" id="ARBA00023002"/>
    </source>
</evidence>
<comment type="cofactor">
    <cofactor evidence="1">
        <name>FAD</name>
        <dbReference type="ChEBI" id="CHEBI:57692"/>
    </cofactor>
</comment>
<keyword evidence="3" id="KW-0285">Flavoprotein</keyword>
<evidence type="ECO:0000259" key="6">
    <source>
        <dbReference type="PROSITE" id="PS51387"/>
    </source>
</evidence>
<evidence type="ECO:0000256" key="4">
    <source>
        <dbReference type="ARBA" id="ARBA00022827"/>
    </source>
</evidence>
<accession>A0AA38X1Z4</accession>
<evidence type="ECO:0000256" key="1">
    <source>
        <dbReference type="ARBA" id="ARBA00001974"/>
    </source>
</evidence>
<dbReference type="Gene3D" id="3.40.462.20">
    <property type="match status" value="1"/>
</dbReference>
<comment type="caution">
    <text evidence="7">The sequence shown here is derived from an EMBL/GenBank/DDBJ whole genome shotgun (WGS) entry which is preliminary data.</text>
</comment>
<keyword evidence="8" id="KW-1185">Reference proteome</keyword>
<dbReference type="Pfam" id="PF01565">
    <property type="entry name" value="FAD_binding_4"/>
    <property type="match status" value="1"/>
</dbReference>
<dbReference type="InterPro" id="IPR050416">
    <property type="entry name" value="FAD-linked_Oxidoreductase"/>
</dbReference>
<evidence type="ECO:0000313" key="8">
    <source>
        <dbReference type="Proteomes" id="UP001172673"/>
    </source>
</evidence>
<dbReference type="InterPro" id="IPR016169">
    <property type="entry name" value="FAD-bd_PCMH_sub2"/>
</dbReference>
<dbReference type="PANTHER" id="PTHR42973">
    <property type="entry name" value="BINDING OXIDOREDUCTASE, PUTATIVE (AFU_ORTHOLOGUE AFUA_1G17690)-RELATED"/>
    <property type="match status" value="1"/>
</dbReference>
<dbReference type="GO" id="GO:0071949">
    <property type="term" value="F:FAD binding"/>
    <property type="evidence" value="ECO:0007669"/>
    <property type="project" value="InterPro"/>
</dbReference>
<comment type="similarity">
    <text evidence="2">Belongs to the oxygen-dependent FAD-linked oxidoreductase family.</text>
</comment>
<organism evidence="7 8">
    <name type="scientific">Cladophialophora chaetospira</name>
    <dbReference type="NCBI Taxonomy" id="386627"/>
    <lineage>
        <taxon>Eukaryota</taxon>
        <taxon>Fungi</taxon>
        <taxon>Dikarya</taxon>
        <taxon>Ascomycota</taxon>
        <taxon>Pezizomycotina</taxon>
        <taxon>Eurotiomycetes</taxon>
        <taxon>Chaetothyriomycetidae</taxon>
        <taxon>Chaetothyriales</taxon>
        <taxon>Herpotrichiellaceae</taxon>
        <taxon>Cladophialophora</taxon>
    </lineage>
</organism>
<evidence type="ECO:0000313" key="7">
    <source>
        <dbReference type="EMBL" id="KAJ9605207.1"/>
    </source>
</evidence>
<reference evidence="7" key="1">
    <citation type="submission" date="2022-10" db="EMBL/GenBank/DDBJ databases">
        <title>Culturing micro-colonial fungi from biological soil crusts in the Mojave desert and describing Neophaeococcomyces mojavensis, and introducing the new genera and species Taxawa tesnikishii.</title>
        <authorList>
            <person name="Kurbessoian T."/>
            <person name="Stajich J.E."/>
        </authorList>
    </citation>
    <scope>NUCLEOTIDE SEQUENCE</scope>
    <source>
        <strain evidence="7">TK_41</strain>
    </source>
</reference>
<protein>
    <recommendedName>
        <fullName evidence="6">FAD-binding PCMH-type domain-containing protein</fullName>
    </recommendedName>
</protein>
<dbReference type="SUPFAM" id="SSF56176">
    <property type="entry name" value="FAD-binding/transporter-associated domain-like"/>
    <property type="match status" value="1"/>
</dbReference>
<dbReference type="Pfam" id="PF08031">
    <property type="entry name" value="BBE"/>
    <property type="match status" value="1"/>
</dbReference>
<dbReference type="InterPro" id="IPR016166">
    <property type="entry name" value="FAD-bd_PCMH"/>
</dbReference>
<keyword evidence="5" id="KW-0560">Oxidoreductase</keyword>
<dbReference type="Proteomes" id="UP001172673">
    <property type="component" value="Unassembled WGS sequence"/>
</dbReference>
<feature type="domain" description="FAD-binding PCMH-type" evidence="6">
    <location>
        <begin position="1"/>
        <end position="115"/>
    </location>
</feature>
<dbReference type="EMBL" id="JAPDRK010000017">
    <property type="protein sequence ID" value="KAJ9605207.1"/>
    <property type="molecule type" value="Genomic_DNA"/>
</dbReference>
<sequence>MSHPNAYKGPAVTAAAGENLGAALALANQHGTMVIVGSSASVGVGGFLTGGGQSLLSSQKGLAADAVLELSVVLPSGKVITANACEHPDIFWAIRGGGGSTLGVVLNFTFKAFPSEPVSSLQFVFESPTLNEDKFWQAVTFMATQFPMLANAGVTTFAGIAPGNSASPAIFSGVFQGTNQSAAQTAAVIQPLADHLNSSYGADIRSQITDVQEYASYHDWFRAQQSEAPTPLGVDLAFASRILDEKALNHPNFTALIRKAAAAGVAFNGVAGPGTHAYPSDFNVVTPAWRTGYVHASVFIIACESEGETPADGYLVVATLWPPFNATAKALAIETLTNDTSAALRELAPDTGSYLNEASAYEPNFQQAFWGSNYPRLLGIKKALDPRDVFWCQACAGSERWEEIDGVLCRV</sequence>
<dbReference type="PANTHER" id="PTHR42973:SF39">
    <property type="entry name" value="FAD-BINDING PCMH-TYPE DOMAIN-CONTAINING PROTEIN"/>
    <property type="match status" value="1"/>
</dbReference>
<dbReference type="GO" id="GO:0016491">
    <property type="term" value="F:oxidoreductase activity"/>
    <property type="evidence" value="ECO:0007669"/>
    <property type="project" value="UniProtKB-KW"/>
</dbReference>
<keyword evidence="4" id="KW-0274">FAD</keyword>